<sequence length="367" mass="40588">MMRHRRREGLGLLLLIGQLMRVGLDRIPPTTLGTIAINVAIYLKVLDPYIRMYFRSPTIKNICASTYSVWYQGDWPRLALAAWFHLDDWHLYFNMVSFLWKGLSLERRFGTFYFMYLIAVFSLLTNATMIGLNMALAEVLDDDSYIVSCAAGFSGVIFALKVLTTHYTPAGTQYVMGFPVPSRYACWAELVLIQLLVPRASFTGHLAGILVGLAFVKGPLKSILDIVPSILTPRQGYQGAGRPGRATYNYRAGTTGRGGATGPDQPRGYEYAGGMSEEEQMQEAIRASLQTGGTGHPPAPPMPAHPGPSTSAYPPTPSAPPYEERPNGPRLYPDLGDLAQDSGQRSQGPGRLDDDELRRRRLARLDR</sequence>
<evidence type="ECO:0000256" key="8">
    <source>
        <dbReference type="SAM" id="MobiDB-lite"/>
    </source>
</evidence>
<dbReference type="AlphaFoldDB" id="A0A913ZI95"/>
<feature type="transmembrane region" description="Helical" evidence="9">
    <location>
        <begin position="111"/>
        <end position="132"/>
    </location>
</feature>
<comment type="subcellular location">
    <subcellularLocation>
        <location evidence="1">Membrane</location>
        <topology evidence="1">Multi-pass membrane protein</topology>
    </subcellularLocation>
</comment>
<keyword evidence="12" id="KW-1185">Reference proteome</keyword>
<dbReference type="RefSeq" id="XP_038051104.1">
    <property type="nucleotide sequence ID" value="XM_038195176.1"/>
</dbReference>
<accession>A0A913ZI95</accession>
<dbReference type="PANTHER" id="PTHR43066">
    <property type="entry name" value="RHOMBOID-RELATED PROTEIN"/>
    <property type="match status" value="1"/>
</dbReference>
<dbReference type="GO" id="GO:0016020">
    <property type="term" value="C:membrane"/>
    <property type="evidence" value="ECO:0007669"/>
    <property type="project" value="UniProtKB-SubCell"/>
</dbReference>
<organism evidence="11 12">
    <name type="scientific">Patiria miniata</name>
    <name type="common">Bat star</name>
    <name type="synonym">Asterina miniata</name>
    <dbReference type="NCBI Taxonomy" id="46514"/>
    <lineage>
        <taxon>Eukaryota</taxon>
        <taxon>Metazoa</taxon>
        <taxon>Echinodermata</taxon>
        <taxon>Eleutherozoa</taxon>
        <taxon>Asterozoa</taxon>
        <taxon>Asteroidea</taxon>
        <taxon>Valvatacea</taxon>
        <taxon>Valvatida</taxon>
        <taxon>Asterinidae</taxon>
        <taxon>Patiria</taxon>
    </lineage>
</organism>
<dbReference type="CTD" id="84236"/>
<dbReference type="GeneID" id="119724225"/>
<dbReference type="Proteomes" id="UP000887568">
    <property type="component" value="Unplaced"/>
</dbReference>
<evidence type="ECO:0000256" key="3">
    <source>
        <dbReference type="ARBA" id="ARBA00022670"/>
    </source>
</evidence>
<feature type="domain" description="Peptidase S54 rhomboid" evidence="10">
    <location>
        <begin position="73"/>
        <end position="215"/>
    </location>
</feature>
<dbReference type="SUPFAM" id="SSF144091">
    <property type="entry name" value="Rhomboid-like"/>
    <property type="match status" value="1"/>
</dbReference>
<dbReference type="FunFam" id="1.20.1540.10:FF:000008">
    <property type="entry name" value="RHOMBOID-like protein 13"/>
    <property type="match status" value="1"/>
</dbReference>
<reference evidence="11" key="1">
    <citation type="submission" date="2022-11" db="UniProtKB">
        <authorList>
            <consortium name="EnsemblMetazoa"/>
        </authorList>
    </citation>
    <scope>IDENTIFICATION</scope>
</reference>
<dbReference type="InterPro" id="IPR022764">
    <property type="entry name" value="Peptidase_S54_rhomboid_dom"/>
</dbReference>
<evidence type="ECO:0000313" key="11">
    <source>
        <dbReference type="EnsemblMetazoa" id="XP_038051104.1"/>
    </source>
</evidence>
<evidence type="ECO:0000256" key="7">
    <source>
        <dbReference type="ARBA" id="ARBA00023136"/>
    </source>
</evidence>
<keyword evidence="7 9" id="KW-0472">Membrane</keyword>
<feature type="transmembrane region" description="Helical" evidence="9">
    <location>
        <begin position="144"/>
        <end position="163"/>
    </location>
</feature>
<keyword evidence="5" id="KW-0378">Hydrolase</keyword>
<comment type="similarity">
    <text evidence="2">Belongs to the peptidase S54 family.</text>
</comment>
<evidence type="ECO:0000313" key="12">
    <source>
        <dbReference type="Proteomes" id="UP000887568"/>
    </source>
</evidence>
<keyword evidence="3" id="KW-0645">Protease</keyword>
<evidence type="ECO:0000256" key="2">
    <source>
        <dbReference type="ARBA" id="ARBA00009045"/>
    </source>
</evidence>
<keyword evidence="4 9" id="KW-0812">Transmembrane</keyword>
<feature type="compositionally biased region" description="Pro residues" evidence="8">
    <location>
        <begin position="297"/>
        <end position="306"/>
    </location>
</feature>
<feature type="region of interest" description="Disordered" evidence="8">
    <location>
        <begin position="235"/>
        <end position="367"/>
    </location>
</feature>
<dbReference type="PANTHER" id="PTHR43066:SF1">
    <property type="entry name" value="RHOMBOID PROTEIN 2"/>
    <property type="match status" value="1"/>
</dbReference>
<dbReference type="GO" id="GO:0004252">
    <property type="term" value="F:serine-type endopeptidase activity"/>
    <property type="evidence" value="ECO:0007669"/>
    <property type="project" value="InterPro"/>
</dbReference>
<dbReference type="Gene3D" id="1.20.1540.10">
    <property type="entry name" value="Rhomboid-like"/>
    <property type="match status" value="1"/>
</dbReference>
<dbReference type="GO" id="GO:0006508">
    <property type="term" value="P:proteolysis"/>
    <property type="evidence" value="ECO:0007669"/>
    <property type="project" value="UniProtKB-KW"/>
</dbReference>
<evidence type="ECO:0000256" key="4">
    <source>
        <dbReference type="ARBA" id="ARBA00022692"/>
    </source>
</evidence>
<dbReference type="OMA" id="IWFAYII"/>
<evidence type="ECO:0000256" key="6">
    <source>
        <dbReference type="ARBA" id="ARBA00022989"/>
    </source>
</evidence>
<dbReference type="OrthoDB" id="10257275at2759"/>
<dbReference type="Pfam" id="PF01694">
    <property type="entry name" value="Rhomboid"/>
    <property type="match status" value="1"/>
</dbReference>
<protein>
    <recommendedName>
        <fullName evidence="10">Peptidase S54 rhomboid domain-containing protein</fullName>
    </recommendedName>
</protein>
<evidence type="ECO:0000256" key="5">
    <source>
        <dbReference type="ARBA" id="ARBA00022801"/>
    </source>
</evidence>
<name>A0A913ZI95_PATMI</name>
<evidence type="ECO:0000256" key="1">
    <source>
        <dbReference type="ARBA" id="ARBA00004141"/>
    </source>
</evidence>
<keyword evidence="6 9" id="KW-1133">Transmembrane helix</keyword>
<proteinExistence type="inferred from homology"/>
<dbReference type="EnsemblMetazoa" id="XM_038195176.1">
    <property type="protein sequence ID" value="XP_038051104.1"/>
    <property type="gene ID" value="LOC119724225"/>
</dbReference>
<evidence type="ECO:0000259" key="10">
    <source>
        <dbReference type="Pfam" id="PF01694"/>
    </source>
</evidence>
<evidence type="ECO:0000256" key="9">
    <source>
        <dbReference type="SAM" id="Phobius"/>
    </source>
</evidence>
<dbReference type="InterPro" id="IPR035952">
    <property type="entry name" value="Rhomboid-like_sf"/>
</dbReference>